<feature type="binding site" evidence="8">
    <location>
        <position position="213"/>
    </location>
    <ligand>
        <name>Zn(2+)</name>
        <dbReference type="ChEBI" id="CHEBI:29105"/>
    </ligand>
</feature>
<protein>
    <submittedName>
        <fullName evidence="10">N-acetylglucosamine-6-phosphate deacetylase</fullName>
        <ecNumber evidence="10">3.5.1.25</ecNumber>
    </submittedName>
</protein>
<comment type="cofactor">
    <cofactor evidence="8">
        <name>a divalent metal cation</name>
        <dbReference type="ChEBI" id="CHEBI:60240"/>
    </cofactor>
    <text evidence="8">Binds 1 divalent metal cation per subunit.</text>
</comment>
<reference evidence="10 11" key="1">
    <citation type="submission" date="2019-11" db="EMBL/GenBank/DDBJ databases">
        <title>Gracilibacillus salitolerans sp. nov., a moderate halophile isolated from a saline soil in northwest China.</title>
        <authorList>
            <person name="Gan L."/>
        </authorList>
    </citation>
    <scope>NUCLEOTIDE SEQUENCE [LARGE SCALE GENOMIC DNA]</scope>
    <source>
        <strain evidence="10 11">SCU50</strain>
    </source>
</reference>
<feature type="binding site" evidence="7">
    <location>
        <begin position="216"/>
        <end position="217"/>
    </location>
    <ligand>
        <name>substrate</name>
    </ligand>
</feature>
<proteinExistence type="inferred from homology"/>
<accession>A0A5Q2TH07</accession>
<dbReference type="InterPro" id="IPR003764">
    <property type="entry name" value="GlcNAc_6-P_deAcase"/>
</dbReference>
<evidence type="ECO:0000313" key="10">
    <source>
        <dbReference type="EMBL" id="QGH33477.1"/>
    </source>
</evidence>
<evidence type="ECO:0000256" key="8">
    <source>
        <dbReference type="PIRSR" id="PIRSR038994-3"/>
    </source>
</evidence>
<dbReference type="GO" id="GO:0006046">
    <property type="term" value="P:N-acetylglucosamine catabolic process"/>
    <property type="evidence" value="ECO:0007669"/>
    <property type="project" value="TreeGrafter"/>
</dbReference>
<dbReference type="InterPro" id="IPR006680">
    <property type="entry name" value="Amidohydro-rel"/>
</dbReference>
<evidence type="ECO:0000256" key="7">
    <source>
        <dbReference type="PIRSR" id="PIRSR038994-2"/>
    </source>
</evidence>
<evidence type="ECO:0000256" key="5">
    <source>
        <dbReference type="PIRNR" id="PIRNR038994"/>
    </source>
</evidence>
<dbReference type="EC" id="3.5.1.25" evidence="10"/>
<dbReference type="RefSeq" id="WP_153790501.1">
    <property type="nucleotide sequence ID" value="NZ_CP045915.1"/>
</dbReference>
<evidence type="ECO:0000259" key="9">
    <source>
        <dbReference type="Pfam" id="PF01979"/>
    </source>
</evidence>
<dbReference type="KEGG" id="grc:GI584_05325"/>
<gene>
    <name evidence="10" type="primary">nagA</name>
    <name evidence="10" type="ORF">GI584_05325</name>
</gene>
<keyword evidence="3 5" id="KW-0378">Hydrolase</keyword>
<keyword evidence="4 5" id="KW-0119">Carbohydrate metabolism</keyword>
<dbReference type="EMBL" id="CP045915">
    <property type="protein sequence ID" value="QGH33477.1"/>
    <property type="molecule type" value="Genomic_DNA"/>
</dbReference>
<evidence type="ECO:0000256" key="2">
    <source>
        <dbReference type="ARBA" id="ARBA00022723"/>
    </source>
</evidence>
<evidence type="ECO:0000256" key="6">
    <source>
        <dbReference type="PIRSR" id="PIRSR038994-1"/>
    </source>
</evidence>
<dbReference type="InterPro" id="IPR032466">
    <property type="entry name" value="Metal_Hydrolase"/>
</dbReference>
<dbReference type="CDD" id="cd00854">
    <property type="entry name" value="NagA"/>
    <property type="match status" value="1"/>
</dbReference>
<feature type="binding site" evidence="8">
    <location>
        <position position="126"/>
    </location>
    <ligand>
        <name>Zn(2+)</name>
        <dbReference type="ChEBI" id="CHEBI:29105"/>
    </ligand>
</feature>
<keyword evidence="11" id="KW-1185">Reference proteome</keyword>
<feature type="binding site" evidence="7">
    <location>
        <position position="137"/>
    </location>
    <ligand>
        <name>substrate</name>
    </ligand>
</feature>
<feature type="domain" description="Amidohydrolase-related" evidence="9">
    <location>
        <begin position="48"/>
        <end position="377"/>
    </location>
</feature>
<dbReference type="Gene3D" id="3.20.20.140">
    <property type="entry name" value="Metal-dependent hydrolases"/>
    <property type="match status" value="1"/>
</dbReference>
<dbReference type="PIRSF" id="PIRSF038994">
    <property type="entry name" value="NagA"/>
    <property type="match status" value="1"/>
</dbReference>
<dbReference type="Gene3D" id="2.30.40.10">
    <property type="entry name" value="Urease, subunit C, domain 1"/>
    <property type="match status" value="1"/>
</dbReference>
<evidence type="ECO:0000256" key="3">
    <source>
        <dbReference type="ARBA" id="ARBA00022801"/>
    </source>
</evidence>
<evidence type="ECO:0000256" key="4">
    <source>
        <dbReference type="ARBA" id="ARBA00023277"/>
    </source>
</evidence>
<comment type="similarity">
    <text evidence="1 5">Belongs to the metallo-dependent hydrolases superfamily. NagA family.</text>
</comment>
<feature type="binding site" evidence="8">
    <location>
        <position position="192"/>
    </location>
    <ligand>
        <name>Zn(2+)</name>
        <dbReference type="ChEBI" id="CHEBI:29105"/>
    </ligand>
</feature>
<dbReference type="PANTHER" id="PTHR11113:SF14">
    <property type="entry name" value="N-ACETYLGLUCOSAMINE-6-PHOSPHATE DEACETYLASE"/>
    <property type="match status" value="1"/>
</dbReference>
<dbReference type="PANTHER" id="PTHR11113">
    <property type="entry name" value="N-ACETYLGLUCOSAMINE-6-PHOSPHATE DEACETYLASE"/>
    <property type="match status" value="1"/>
</dbReference>
<feature type="binding site" evidence="7">
    <location>
        <begin position="304"/>
        <end position="306"/>
    </location>
    <ligand>
        <name>substrate</name>
    </ligand>
</feature>
<dbReference type="GO" id="GO:0046872">
    <property type="term" value="F:metal ion binding"/>
    <property type="evidence" value="ECO:0007669"/>
    <property type="project" value="UniProtKB-KW"/>
</dbReference>
<dbReference type="AlphaFoldDB" id="A0A5Q2TH07"/>
<keyword evidence="2 8" id="KW-0479">Metal-binding</keyword>
<evidence type="ECO:0000313" key="11">
    <source>
        <dbReference type="Proteomes" id="UP000339690"/>
    </source>
</evidence>
<dbReference type="GO" id="GO:0008448">
    <property type="term" value="F:N-acetylglucosamine-6-phosphate deacetylase activity"/>
    <property type="evidence" value="ECO:0007669"/>
    <property type="project" value="UniProtKB-EC"/>
</dbReference>
<sequence length="386" mass="42662">MYYLKGDVITDERIIKDCFVEITEGKITWVGNQKKNNHGAIYEVNDGFICPGLTDIHIHGVNGFDFMDNQEAFFEIAKSLPSYGVTSFLATSRTGAINDVKKFLEGAQSYQDNSAIGANCLGVHLEGPWISPKYSGAQSKSHIRKLTWDDVSNILHSFLDIISVITLAPEEVEDYAILNHLRANDIHISAGHTNATIEEIGIAIEYGLTQITHTFNAMSTVHHRTPGTAAASLYYDNVTCEIITDGVHIHPKMIELLYKVKNSERMVLISDCTGYNELTDGEYFFREKNLIKTGNKVTLDNGQLAGSTITLDKGIKYIVEECNIPLEKAVYMATQAPLNAIDHGGNRGRIAAGYKADIMILNDKLTVDQTIINGEIVYCCTSTGKK</sequence>
<dbReference type="Proteomes" id="UP000339690">
    <property type="component" value="Chromosome"/>
</dbReference>
<dbReference type="SUPFAM" id="SSF51556">
    <property type="entry name" value="Metallo-dependent hydrolases"/>
    <property type="match status" value="1"/>
</dbReference>
<dbReference type="NCBIfam" id="TIGR00221">
    <property type="entry name" value="nagA"/>
    <property type="match status" value="1"/>
</dbReference>
<dbReference type="SUPFAM" id="SSF51338">
    <property type="entry name" value="Composite domain of metallo-dependent hydrolases"/>
    <property type="match status" value="1"/>
</dbReference>
<organism evidence="10 11">
    <name type="scientific">Gracilibacillus salitolerans</name>
    <dbReference type="NCBI Taxonomy" id="2663022"/>
    <lineage>
        <taxon>Bacteria</taxon>
        <taxon>Bacillati</taxon>
        <taxon>Bacillota</taxon>
        <taxon>Bacilli</taxon>
        <taxon>Bacillales</taxon>
        <taxon>Bacillaceae</taxon>
        <taxon>Gracilibacillus</taxon>
    </lineage>
</organism>
<feature type="binding site" evidence="7">
    <location>
        <position position="224"/>
    </location>
    <ligand>
        <name>substrate</name>
    </ligand>
</feature>
<evidence type="ECO:0000256" key="1">
    <source>
        <dbReference type="ARBA" id="ARBA00010716"/>
    </source>
</evidence>
<feature type="active site" description="Proton donor/acceptor" evidence="6">
    <location>
        <position position="271"/>
    </location>
</feature>
<dbReference type="Pfam" id="PF01979">
    <property type="entry name" value="Amidohydro_1"/>
    <property type="match status" value="1"/>
</dbReference>
<feature type="binding site" evidence="7">
    <location>
        <position position="248"/>
    </location>
    <ligand>
        <name>substrate</name>
    </ligand>
</feature>
<dbReference type="InterPro" id="IPR011059">
    <property type="entry name" value="Metal-dep_hydrolase_composite"/>
</dbReference>
<name>A0A5Q2TH07_9BACI</name>